<organism evidence="3 4">
    <name type="scientific">Shewanella pneumatophori</name>
    <dbReference type="NCBI Taxonomy" id="314092"/>
    <lineage>
        <taxon>Bacteria</taxon>
        <taxon>Pseudomonadati</taxon>
        <taxon>Pseudomonadota</taxon>
        <taxon>Gammaproteobacteria</taxon>
        <taxon>Alteromonadales</taxon>
        <taxon>Shewanellaceae</taxon>
        <taxon>Shewanella</taxon>
    </lineage>
</organism>
<evidence type="ECO:0000313" key="3">
    <source>
        <dbReference type="EMBL" id="MCL1138082.1"/>
    </source>
</evidence>
<sequence>MRVALILLILLSATFAHATVYKWVDENGKVHFSDEPIKNAEVVEFKENTQNNIKLPEVTVIPSAPSEPEEKAIDYKMNIVSPTEEESVRNNEGDVTIITNITPQLASTHQLGLFMDGKQMGSKQTIGLFKLTNIDRGEHNFVVKAFDKNGKKLASTPSRKIFVHRTSVNQPRFIRPQPRNN</sequence>
<dbReference type="AlphaFoldDB" id="A0A9X1ZDZ4"/>
<evidence type="ECO:0000259" key="2">
    <source>
        <dbReference type="Pfam" id="PF13511"/>
    </source>
</evidence>
<feature type="chain" id="PRO_5040721668" evidence="1">
    <location>
        <begin position="19"/>
        <end position="181"/>
    </location>
</feature>
<dbReference type="RefSeq" id="WP_248949179.1">
    <property type="nucleotide sequence ID" value="NZ_JAKILB010000003.1"/>
</dbReference>
<keyword evidence="4" id="KW-1185">Reference proteome</keyword>
<reference evidence="3" key="1">
    <citation type="submission" date="2022-01" db="EMBL/GenBank/DDBJ databases">
        <title>Whole genome-based taxonomy of the Shewanellaceae.</title>
        <authorList>
            <person name="Martin-Rodriguez A.J."/>
        </authorList>
    </citation>
    <scope>NUCLEOTIDE SEQUENCE</scope>
    <source>
        <strain evidence="3">KCTC 23973</strain>
    </source>
</reference>
<proteinExistence type="predicted"/>
<dbReference type="Proteomes" id="UP001139293">
    <property type="component" value="Unassembled WGS sequence"/>
</dbReference>
<feature type="domain" description="DUF4124" evidence="2">
    <location>
        <begin position="7"/>
        <end position="68"/>
    </location>
</feature>
<dbReference type="InterPro" id="IPR025392">
    <property type="entry name" value="DUF4124"/>
</dbReference>
<name>A0A9X1ZDZ4_9GAMM</name>
<feature type="signal peptide" evidence="1">
    <location>
        <begin position="1"/>
        <end position="18"/>
    </location>
</feature>
<keyword evidence="1" id="KW-0732">Signal</keyword>
<evidence type="ECO:0000256" key="1">
    <source>
        <dbReference type="SAM" id="SignalP"/>
    </source>
</evidence>
<accession>A0A9X1ZDZ4</accession>
<dbReference type="EMBL" id="JAKILB010000003">
    <property type="protein sequence ID" value="MCL1138082.1"/>
    <property type="molecule type" value="Genomic_DNA"/>
</dbReference>
<protein>
    <submittedName>
        <fullName evidence="3">DUF4124 domain-containing protein</fullName>
    </submittedName>
</protein>
<comment type="caution">
    <text evidence="3">The sequence shown here is derived from an EMBL/GenBank/DDBJ whole genome shotgun (WGS) entry which is preliminary data.</text>
</comment>
<evidence type="ECO:0000313" key="4">
    <source>
        <dbReference type="Proteomes" id="UP001139293"/>
    </source>
</evidence>
<gene>
    <name evidence="3" type="ORF">L2740_05920</name>
</gene>
<dbReference type="Pfam" id="PF13511">
    <property type="entry name" value="DUF4124"/>
    <property type="match status" value="1"/>
</dbReference>